<dbReference type="GO" id="GO:0006508">
    <property type="term" value="P:proteolysis"/>
    <property type="evidence" value="ECO:0007669"/>
    <property type="project" value="UniProtKB-KW"/>
</dbReference>
<dbReference type="GO" id="GO:0004177">
    <property type="term" value="F:aminopeptidase activity"/>
    <property type="evidence" value="ECO:0007669"/>
    <property type="project" value="UniProtKB-KW"/>
</dbReference>
<dbReference type="InterPro" id="IPR058739">
    <property type="entry name" value="NicX"/>
</dbReference>
<dbReference type="PANTHER" id="PTHR34448">
    <property type="entry name" value="AMINOPEPTIDASE"/>
    <property type="match status" value="1"/>
</dbReference>
<keyword evidence="2" id="KW-0645">Protease</keyword>
<keyword evidence="1" id="KW-0479">Metal-binding</keyword>
<evidence type="ECO:0000256" key="1">
    <source>
        <dbReference type="ARBA" id="ARBA00022723"/>
    </source>
</evidence>
<keyword evidence="2" id="KW-0031">Aminopeptidase</keyword>
<dbReference type="GO" id="GO:0008237">
    <property type="term" value="F:metallopeptidase activity"/>
    <property type="evidence" value="ECO:0007669"/>
    <property type="project" value="UniProtKB-KW"/>
</dbReference>
<evidence type="ECO:0000313" key="2">
    <source>
        <dbReference type="EMBL" id="AFV12474.1"/>
    </source>
</evidence>
<gene>
    <name evidence="2" type="ordered locus">Tph_c22840</name>
</gene>
<dbReference type="GO" id="GO:0046872">
    <property type="term" value="F:metal ion binding"/>
    <property type="evidence" value="ECO:0007669"/>
    <property type="project" value="UniProtKB-KW"/>
</dbReference>
<protein>
    <submittedName>
        <fullName evidence="2">Thermophilic metalloprotease, aminopeptidase T family</fullName>
    </submittedName>
</protein>
<dbReference type="HOGENOM" id="CLU_062630_0_0_9"/>
<dbReference type="AlphaFoldDB" id="K4LWW2"/>
<name>K4LWW2_THEPS</name>
<evidence type="ECO:0000313" key="3">
    <source>
        <dbReference type="Proteomes" id="UP000000467"/>
    </source>
</evidence>
<dbReference type="InterPro" id="IPR052170">
    <property type="entry name" value="M29_Exopeptidase"/>
</dbReference>
<dbReference type="Proteomes" id="UP000000467">
    <property type="component" value="Chromosome"/>
</dbReference>
<accession>K4LWW2</accession>
<dbReference type="EMBL" id="CP003732">
    <property type="protein sequence ID" value="AFV12474.1"/>
    <property type="molecule type" value="Genomic_DNA"/>
</dbReference>
<keyword evidence="2" id="KW-0482">Metalloprotease</keyword>
<sequence>MEELIEAARLALKTCLGVRPREDVLVVTDDALRDVGEGFYLAAKEIGAEAVLLSMQPREISGAEPPAVVAEAMKAARVVVVPTSKSLSHTRARRAATEKGARIATLPGATKEMLVRALNVNYQEMAGECARFAGMLTDGAEALLTSPSGTHLSFSIARRRGYPDAGIYTEPGSFGNLPAGEACIAPVEGTAEGVLVIDGSLAGWGLLEEPLTLQIRGGQAVEARGGRAADWLVDVWRRYGEPARLVAELGVGFNPRAAVTGKVLEDEKAKGTAHIALGDNMSMDGHNEAPVHLDGVLRRPTLILDGRIVMDKGEPIW</sequence>
<dbReference type="eggNOG" id="COG2309">
    <property type="taxonomic scope" value="Bacteria"/>
</dbReference>
<dbReference type="RefSeq" id="WP_015051346.1">
    <property type="nucleotide sequence ID" value="NC_018870.1"/>
</dbReference>
<reference evidence="2 3" key="1">
    <citation type="journal article" date="2012" name="BMC Genomics">
        <title>Genome-guided analysis of physiological and morphological traits of the fermentative acetate oxidizer Thermacetogenium phaeum.</title>
        <authorList>
            <person name="Oehler D."/>
            <person name="Poehlein A."/>
            <person name="Leimbach A."/>
            <person name="Muller N."/>
            <person name="Daniel R."/>
            <person name="Gottschalk G."/>
            <person name="Schink B."/>
        </authorList>
    </citation>
    <scope>NUCLEOTIDE SEQUENCE [LARGE SCALE GENOMIC DNA]</scope>
    <source>
        <strain evidence="3">ATCC BAA-254 / DSM 26808 / PB</strain>
    </source>
</reference>
<keyword evidence="3" id="KW-1185">Reference proteome</keyword>
<dbReference type="KEGG" id="tpz:Tph_c22840"/>
<dbReference type="OrthoDB" id="9803993at2"/>
<dbReference type="STRING" id="1089553.Tph_c22840"/>
<dbReference type="PANTHER" id="PTHR34448:SF1">
    <property type="entry name" value="BLL6088 PROTEIN"/>
    <property type="match status" value="1"/>
</dbReference>
<dbReference type="Pfam" id="PF26233">
    <property type="entry name" value="NicX"/>
    <property type="match status" value="1"/>
</dbReference>
<organism evidence="2 3">
    <name type="scientific">Thermacetogenium phaeum (strain ATCC BAA-254 / DSM 26808 / PB)</name>
    <dbReference type="NCBI Taxonomy" id="1089553"/>
    <lineage>
        <taxon>Bacteria</taxon>
        <taxon>Bacillati</taxon>
        <taxon>Bacillota</taxon>
        <taxon>Clostridia</taxon>
        <taxon>Thermoanaerobacterales</taxon>
        <taxon>Thermoanaerobacteraceae</taxon>
        <taxon>Thermacetogenium</taxon>
    </lineage>
</organism>
<proteinExistence type="predicted"/>
<dbReference type="SUPFAM" id="SSF144052">
    <property type="entry name" value="Thermophilic metalloprotease-like"/>
    <property type="match status" value="1"/>
</dbReference>
<keyword evidence="2" id="KW-0378">Hydrolase</keyword>